<evidence type="ECO:0000313" key="1">
    <source>
        <dbReference type="Ensembl" id="ENSPCLP00000020184.1"/>
    </source>
</evidence>
<reference evidence="1" key="1">
    <citation type="submission" date="2025-08" db="UniProtKB">
        <authorList>
            <consortium name="Ensembl"/>
        </authorList>
    </citation>
    <scope>IDENTIFICATION</scope>
</reference>
<keyword evidence="2" id="KW-1185">Reference proteome</keyword>
<protein>
    <submittedName>
        <fullName evidence="1">Uncharacterized protein</fullName>
    </submittedName>
</protein>
<dbReference type="Proteomes" id="UP000472261">
    <property type="component" value="Unplaced"/>
</dbReference>
<reference evidence="1" key="2">
    <citation type="submission" date="2025-09" db="UniProtKB">
        <authorList>
            <consortium name="Ensembl"/>
        </authorList>
    </citation>
    <scope>IDENTIFICATION</scope>
</reference>
<sequence>MAGGIVRSPAAWRRGAPLFGKVAHQTFSHDVIREDEPLWTGSALRSMIFHRKLLHFFLTAREKAIVRLFEAEASGALLHRHLKVVGEKCAAHLCLTDGFSMALGQPPG</sequence>
<evidence type="ECO:0000313" key="2">
    <source>
        <dbReference type="Proteomes" id="UP000472261"/>
    </source>
</evidence>
<name>A0A669QHI4_PHACC</name>
<organism evidence="1 2">
    <name type="scientific">Phasianus colchicus</name>
    <name type="common">Common pheasant</name>
    <dbReference type="NCBI Taxonomy" id="9054"/>
    <lineage>
        <taxon>Eukaryota</taxon>
        <taxon>Metazoa</taxon>
        <taxon>Chordata</taxon>
        <taxon>Craniata</taxon>
        <taxon>Vertebrata</taxon>
        <taxon>Euteleostomi</taxon>
        <taxon>Archelosauria</taxon>
        <taxon>Archosauria</taxon>
        <taxon>Dinosauria</taxon>
        <taxon>Saurischia</taxon>
        <taxon>Theropoda</taxon>
        <taxon>Coelurosauria</taxon>
        <taxon>Aves</taxon>
        <taxon>Neognathae</taxon>
        <taxon>Galloanserae</taxon>
        <taxon>Galliformes</taxon>
        <taxon>Phasianidae</taxon>
        <taxon>Phasianinae</taxon>
        <taxon>Phasianus</taxon>
    </lineage>
</organism>
<proteinExistence type="predicted"/>
<dbReference type="AlphaFoldDB" id="A0A669QHI4"/>
<accession>A0A669QHI4</accession>
<dbReference type="Ensembl" id="ENSPCLT00000027664.1">
    <property type="protein sequence ID" value="ENSPCLP00000020184.1"/>
    <property type="gene ID" value="ENSPCLG00000017477.1"/>
</dbReference>